<feature type="transmembrane region" description="Helical" evidence="1">
    <location>
        <begin position="41"/>
        <end position="60"/>
    </location>
</feature>
<comment type="caution">
    <text evidence="2">The sequence shown here is derived from an EMBL/GenBank/DDBJ whole genome shotgun (WGS) entry which is preliminary data.</text>
</comment>
<reference evidence="2" key="1">
    <citation type="submission" date="2022-11" db="EMBL/GenBank/DDBJ databases">
        <authorList>
            <person name="Morgan W.R."/>
            <person name="Tartar A."/>
        </authorList>
    </citation>
    <scope>NUCLEOTIDE SEQUENCE</scope>
    <source>
        <strain evidence="2">ARSEF 373</strain>
    </source>
</reference>
<name>A0AAV2ZEU1_9STRA</name>
<dbReference type="AlphaFoldDB" id="A0AAV2ZEU1"/>
<gene>
    <name evidence="2" type="ORF">N0F65_010615</name>
</gene>
<dbReference type="EMBL" id="DAKRPA010000013">
    <property type="protein sequence ID" value="DBA03962.1"/>
    <property type="molecule type" value="Genomic_DNA"/>
</dbReference>
<keyword evidence="1" id="KW-0472">Membrane</keyword>
<protein>
    <submittedName>
        <fullName evidence="2">Uncharacterized protein</fullName>
    </submittedName>
</protein>
<evidence type="ECO:0000313" key="2">
    <source>
        <dbReference type="EMBL" id="DBA03962.1"/>
    </source>
</evidence>
<keyword evidence="1" id="KW-0812">Transmembrane</keyword>
<evidence type="ECO:0000256" key="1">
    <source>
        <dbReference type="SAM" id="Phobius"/>
    </source>
</evidence>
<dbReference type="Proteomes" id="UP001146120">
    <property type="component" value="Unassembled WGS sequence"/>
</dbReference>
<keyword evidence="3" id="KW-1185">Reference proteome</keyword>
<evidence type="ECO:0000313" key="3">
    <source>
        <dbReference type="Proteomes" id="UP001146120"/>
    </source>
</evidence>
<reference evidence="2" key="2">
    <citation type="journal article" date="2023" name="Microbiol Resour">
        <title>Decontamination and Annotation of the Draft Genome Sequence of the Oomycete Lagenidium giganteum ARSEF 373.</title>
        <authorList>
            <person name="Morgan W.R."/>
            <person name="Tartar A."/>
        </authorList>
    </citation>
    <scope>NUCLEOTIDE SEQUENCE</scope>
    <source>
        <strain evidence="2">ARSEF 373</strain>
    </source>
</reference>
<proteinExistence type="predicted"/>
<keyword evidence="1" id="KW-1133">Transmembrane helix</keyword>
<accession>A0AAV2ZEU1</accession>
<organism evidence="2 3">
    <name type="scientific">Lagenidium giganteum</name>
    <dbReference type="NCBI Taxonomy" id="4803"/>
    <lineage>
        <taxon>Eukaryota</taxon>
        <taxon>Sar</taxon>
        <taxon>Stramenopiles</taxon>
        <taxon>Oomycota</taxon>
        <taxon>Peronosporomycetes</taxon>
        <taxon>Pythiales</taxon>
        <taxon>Pythiaceae</taxon>
    </lineage>
</organism>
<sequence length="70" mass="7652">MNAGDSADRKAGPAVVVRHLRCGFGEKPKTSAMKLVIIDRFYTSVVLALQLLTIGFYIVGTIMTNRLGRL</sequence>